<comment type="caution">
    <text evidence="4">The sequence shown here is derived from an EMBL/GenBank/DDBJ whole genome shotgun (WGS) entry which is preliminary data.</text>
</comment>
<organism evidence="4 5">
    <name type="scientific">Babesia caballi</name>
    <dbReference type="NCBI Taxonomy" id="5871"/>
    <lineage>
        <taxon>Eukaryota</taxon>
        <taxon>Sar</taxon>
        <taxon>Alveolata</taxon>
        <taxon>Apicomplexa</taxon>
        <taxon>Aconoidasida</taxon>
        <taxon>Piroplasmida</taxon>
        <taxon>Babesiidae</taxon>
        <taxon>Babesia</taxon>
    </lineage>
</organism>
<sequence length="409" mass="42169">MVNRGFARSTSILCVVGPTHLGAPRGVRPTAARTWDSTAFQDEPAHAARFVGGDGAAALGGAVPVAARACDAPGEPAALPKFLAEEDAGRHAAHAEAAGSAGGCAAAEVQGEGPVLQRERVAALRGVAGRGDSAGRGWLRRARDALAQGADTARPCVKVYSLPETVGEEPVLRATAWSGFDDAWYAGAWSLDGAAITAVDRGDRLQRVAVSEPADCELDAAAAVSLASEVYGLLYTSDALVVQKVDGCIDIMSPEFVLRASEQAHSHIVLAAAYNKERDLLATGGSDHVVHVFSCADDYTCVGSFSGLEGKVSSVSFSPDGMLLAWGTKDTSHVASEEVAGPEGGSPEEYYLTVAGTDPCEVYLQVRMPAAVSHVQFAPTGYAIAYACDLDLMPKGSSVPSAVGVLNLA</sequence>
<name>A0AAV4LNW0_BABCB</name>
<reference evidence="4 5" key="1">
    <citation type="submission" date="2021-06" db="EMBL/GenBank/DDBJ databases">
        <title>Genome sequence of Babesia caballi.</title>
        <authorList>
            <person name="Yamagishi J."/>
            <person name="Kidaka T."/>
            <person name="Ochi A."/>
        </authorList>
    </citation>
    <scope>NUCLEOTIDE SEQUENCE [LARGE SCALE GENOMIC DNA]</scope>
    <source>
        <strain evidence="4">USDA-D6B2</strain>
    </source>
</reference>
<dbReference type="GeneID" id="94193052"/>
<dbReference type="PANTHER" id="PTHR22839">
    <property type="entry name" value="THO COMPLEX SUBUNIT 3 THO3"/>
    <property type="match status" value="1"/>
</dbReference>
<dbReference type="Proteomes" id="UP001497744">
    <property type="component" value="Unassembled WGS sequence"/>
</dbReference>
<dbReference type="InterPro" id="IPR001680">
    <property type="entry name" value="WD40_rpt"/>
</dbReference>
<dbReference type="PANTHER" id="PTHR22839:SF0">
    <property type="entry name" value="THO COMPLEX SUBUNIT 3"/>
    <property type="match status" value="1"/>
</dbReference>
<evidence type="ECO:0000256" key="1">
    <source>
        <dbReference type="ARBA" id="ARBA00022574"/>
    </source>
</evidence>
<dbReference type="Gene3D" id="2.130.10.10">
    <property type="entry name" value="YVTN repeat-like/Quinoprotein amine dehydrogenase"/>
    <property type="match status" value="1"/>
</dbReference>
<dbReference type="Pfam" id="PF00400">
    <property type="entry name" value="WD40"/>
    <property type="match status" value="2"/>
</dbReference>
<evidence type="ECO:0000256" key="3">
    <source>
        <dbReference type="ARBA" id="ARBA00046343"/>
    </source>
</evidence>
<gene>
    <name evidence="4" type="ORF">BcabD6B2_10040</name>
</gene>
<evidence type="ECO:0000313" key="4">
    <source>
        <dbReference type="EMBL" id="GIX61569.1"/>
    </source>
</evidence>
<dbReference type="EMBL" id="BPLF01000001">
    <property type="protein sequence ID" value="GIX61569.1"/>
    <property type="molecule type" value="Genomic_DNA"/>
</dbReference>
<dbReference type="InterPro" id="IPR036322">
    <property type="entry name" value="WD40_repeat_dom_sf"/>
</dbReference>
<keyword evidence="1" id="KW-0853">WD repeat</keyword>
<comment type="similarity">
    <text evidence="3">Belongs to the THOC3 family.</text>
</comment>
<dbReference type="GO" id="GO:0000445">
    <property type="term" value="C:THO complex part of transcription export complex"/>
    <property type="evidence" value="ECO:0007669"/>
    <property type="project" value="TreeGrafter"/>
</dbReference>
<proteinExistence type="inferred from homology"/>
<evidence type="ECO:0000313" key="5">
    <source>
        <dbReference type="Proteomes" id="UP001497744"/>
    </source>
</evidence>
<accession>A0AAV4LNW0</accession>
<evidence type="ECO:0000256" key="2">
    <source>
        <dbReference type="ARBA" id="ARBA00022737"/>
    </source>
</evidence>
<dbReference type="RefSeq" id="XP_067713640.1">
    <property type="nucleotide sequence ID" value="XM_067857539.1"/>
</dbReference>
<dbReference type="AlphaFoldDB" id="A0AAV4LNW0"/>
<keyword evidence="2" id="KW-0677">Repeat</keyword>
<dbReference type="InterPro" id="IPR040132">
    <property type="entry name" value="Tex1/THOC3"/>
</dbReference>
<keyword evidence="5" id="KW-1185">Reference proteome</keyword>
<dbReference type="SMART" id="SM00320">
    <property type="entry name" value="WD40"/>
    <property type="match status" value="2"/>
</dbReference>
<protein>
    <submittedName>
        <fullName evidence="4">WD domain, G-beta repeat protein</fullName>
    </submittedName>
</protein>
<dbReference type="InterPro" id="IPR015943">
    <property type="entry name" value="WD40/YVTN_repeat-like_dom_sf"/>
</dbReference>
<dbReference type="GO" id="GO:0006406">
    <property type="term" value="P:mRNA export from nucleus"/>
    <property type="evidence" value="ECO:0007669"/>
    <property type="project" value="InterPro"/>
</dbReference>
<dbReference type="SUPFAM" id="SSF50978">
    <property type="entry name" value="WD40 repeat-like"/>
    <property type="match status" value="1"/>
</dbReference>